<sequence>MKLKEHFKKLASTAFGSWLAAFQKLFSNEELEAKILNIKQKAPEKLEVNKKDLVILSNKCY</sequence>
<accession>A0ABP9TV06</accession>
<dbReference type="RefSeq" id="WP_412707808.1">
    <property type="nucleotide sequence ID" value="NZ_BAABMM010000018.1"/>
</dbReference>
<evidence type="ECO:0000313" key="1">
    <source>
        <dbReference type="EMBL" id="GAA5252113.1"/>
    </source>
</evidence>
<protein>
    <submittedName>
        <fullName evidence="1">Uncharacterized protein</fullName>
    </submittedName>
</protein>
<comment type="caution">
    <text evidence="1">The sequence shown here is derived from an EMBL/GenBank/DDBJ whole genome shotgun (WGS) entry which is preliminary data.</text>
</comment>
<keyword evidence="2" id="KW-1185">Reference proteome</keyword>
<reference evidence="1 2" key="1">
    <citation type="journal article" date="2024" name="Microbiol. Immunol.">
        <title>Discovery of a novel spotted fever group Rickettsia, 'Candidatus Rickettsia kedanie,' in unfed larval chigger mites, Leptotrombidium scutellare.</title>
        <authorList>
            <person name="Ogawa M."/>
            <person name="Matsutani M."/>
            <person name="Katayama T."/>
            <person name="Takada N."/>
            <person name="Noda S."/>
            <person name="Takahashi M."/>
            <person name="Kageyama D."/>
            <person name="Hanaoka N."/>
            <person name="Ebihara H."/>
        </authorList>
    </citation>
    <scope>NUCLEOTIDE SEQUENCE [LARGE SCALE GENOMIC DNA]</scope>
    <source>
        <strain evidence="1 2">KNCP2-13</strain>
    </source>
</reference>
<organism evidence="1 2">
    <name type="scientific">Candidatus Rickettsia kedanie</name>
    <dbReference type="NCBI Taxonomy" id="3115352"/>
    <lineage>
        <taxon>Bacteria</taxon>
        <taxon>Pseudomonadati</taxon>
        <taxon>Pseudomonadota</taxon>
        <taxon>Alphaproteobacteria</taxon>
        <taxon>Rickettsiales</taxon>
        <taxon>Rickettsiaceae</taxon>
        <taxon>Rickettsieae</taxon>
        <taxon>Rickettsia</taxon>
        <taxon>spotted fever group</taxon>
    </lineage>
</organism>
<dbReference type="EMBL" id="BAABMM010000018">
    <property type="protein sequence ID" value="GAA5252113.1"/>
    <property type="molecule type" value="Genomic_DNA"/>
</dbReference>
<gene>
    <name evidence="1" type="ORF">KNCP2_04010</name>
</gene>
<evidence type="ECO:0000313" key="2">
    <source>
        <dbReference type="Proteomes" id="UP001628124"/>
    </source>
</evidence>
<name>A0ABP9TV06_9RICK</name>
<dbReference type="Proteomes" id="UP001628124">
    <property type="component" value="Unassembled WGS sequence"/>
</dbReference>
<proteinExistence type="predicted"/>